<dbReference type="InterPro" id="IPR039309">
    <property type="entry name" value="BT1"/>
</dbReference>
<evidence type="ECO:0000256" key="2">
    <source>
        <dbReference type="ARBA" id="ARBA00007015"/>
    </source>
</evidence>
<keyword evidence="4 8" id="KW-0812">Transmembrane</keyword>
<evidence type="ECO:0000256" key="6">
    <source>
        <dbReference type="ARBA" id="ARBA00023136"/>
    </source>
</evidence>
<reference evidence="9" key="1">
    <citation type="submission" date="2015-07" db="EMBL/GenBank/DDBJ databases">
        <title>Transcriptome Assembly of Anthurium amnicola.</title>
        <authorList>
            <person name="Suzuki J."/>
        </authorList>
    </citation>
    <scope>NUCLEOTIDE SEQUENCE</scope>
</reference>
<evidence type="ECO:0000256" key="1">
    <source>
        <dbReference type="ARBA" id="ARBA00004141"/>
    </source>
</evidence>
<comment type="subcellular location">
    <subcellularLocation>
        <location evidence="1">Membrane</location>
        <topology evidence="1">Multi-pass membrane protein</topology>
    </subcellularLocation>
</comment>
<organism evidence="9">
    <name type="scientific">Anthurium amnicola</name>
    <dbReference type="NCBI Taxonomy" id="1678845"/>
    <lineage>
        <taxon>Eukaryota</taxon>
        <taxon>Viridiplantae</taxon>
        <taxon>Streptophyta</taxon>
        <taxon>Embryophyta</taxon>
        <taxon>Tracheophyta</taxon>
        <taxon>Spermatophyta</taxon>
        <taxon>Magnoliopsida</taxon>
        <taxon>Liliopsida</taxon>
        <taxon>Araceae</taxon>
        <taxon>Pothoideae</taxon>
        <taxon>Potheae</taxon>
        <taxon>Anthurium</taxon>
    </lineage>
</organism>
<dbReference type="AlphaFoldDB" id="A0A1D1Y569"/>
<feature type="transmembrane region" description="Helical" evidence="8">
    <location>
        <begin position="240"/>
        <end position="261"/>
    </location>
</feature>
<feature type="transmembrane region" description="Helical" evidence="8">
    <location>
        <begin position="331"/>
        <end position="350"/>
    </location>
</feature>
<keyword evidence="5 8" id="KW-1133">Transmembrane helix</keyword>
<evidence type="ECO:0000313" key="9">
    <source>
        <dbReference type="EMBL" id="JAT49782.1"/>
    </source>
</evidence>
<dbReference type="GO" id="GO:0016020">
    <property type="term" value="C:membrane"/>
    <property type="evidence" value="ECO:0007669"/>
    <property type="project" value="UniProtKB-SubCell"/>
</dbReference>
<proteinExistence type="inferred from homology"/>
<evidence type="ECO:0000256" key="8">
    <source>
        <dbReference type="SAM" id="Phobius"/>
    </source>
</evidence>
<evidence type="ECO:0000256" key="5">
    <source>
        <dbReference type="ARBA" id="ARBA00022989"/>
    </source>
</evidence>
<accession>A0A1D1Y569</accession>
<dbReference type="InterPro" id="IPR036259">
    <property type="entry name" value="MFS_trans_sf"/>
</dbReference>
<dbReference type="EMBL" id="GDJX01018154">
    <property type="protein sequence ID" value="JAT49782.1"/>
    <property type="molecule type" value="Transcribed_RNA"/>
</dbReference>
<dbReference type="SUPFAM" id="SSF103473">
    <property type="entry name" value="MFS general substrate transporter"/>
    <property type="match status" value="1"/>
</dbReference>
<dbReference type="Pfam" id="PF03092">
    <property type="entry name" value="BT1"/>
    <property type="match status" value="1"/>
</dbReference>
<gene>
    <name evidence="9" type="primary">mdtH_0</name>
    <name evidence="9" type="ORF">g.94963</name>
</gene>
<evidence type="ECO:0000256" key="7">
    <source>
        <dbReference type="SAM" id="MobiDB-lite"/>
    </source>
</evidence>
<keyword evidence="6 8" id="KW-0472">Membrane</keyword>
<sequence>MISISISTPKHRAPFFSGARTGRSPPAPAFLRFRRPIPVSSLQQNPGRGGSPSSSGGSTVPSQVPYFQSQTRPVQNPIPELYPQKRKKRSCNTSVGGHVESQQQMWVLCRFGYWVQGFRCFPWLALNLHLVHGLGLSPSTLQLVQNISNVPMVAKPFCGLLSDALYIGGARRLPYISCGVFLQVMSWGTLCLIPITGDTFPTQMACILLGNLGASFTEVVSDALVAEFSKAQKEGILQSYAFMALAAGGILGNLSGGFVLLRAQQPKFMFFTFALLLIIQLGLSLTAKEDTFYMPSNSNLEFMHCSMLESLSKRFSDLVTSINEESICHPLSWIVASIAVVPLLSGTIFCSRHSS</sequence>
<protein>
    <submittedName>
        <fullName evidence="9">Multidrug resistance protein MdtH</fullName>
    </submittedName>
</protein>
<dbReference type="Gene3D" id="1.20.1250.20">
    <property type="entry name" value="MFS general substrate transporter like domains"/>
    <property type="match status" value="1"/>
</dbReference>
<feature type="transmembrane region" description="Helical" evidence="8">
    <location>
        <begin position="268"/>
        <end position="287"/>
    </location>
</feature>
<evidence type="ECO:0000256" key="4">
    <source>
        <dbReference type="ARBA" id="ARBA00022692"/>
    </source>
</evidence>
<name>A0A1D1Y569_9ARAE</name>
<feature type="region of interest" description="Disordered" evidence="7">
    <location>
        <begin position="1"/>
        <end position="64"/>
    </location>
</feature>
<keyword evidence="3" id="KW-0813">Transport</keyword>
<dbReference type="PANTHER" id="PTHR31585">
    <property type="entry name" value="FOLATE-BIOPTERIN TRANSPORTER 1, CHLOROPLASTIC"/>
    <property type="match status" value="1"/>
</dbReference>
<comment type="similarity">
    <text evidence="2">Belongs to the major facilitator superfamily. Folate-biopterin transporter (TC 2.A.71) family.</text>
</comment>
<evidence type="ECO:0000256" key="3">
    <source>
        <dbReference type="ARBA" id="ARBA00022448"/>
    </source>
</evidence>
<dbReference type="PANTHER" id="PTHR31585:SF12">
    <property type="entry name" value="FOLATE-BIOPTERIN TRANSPORTER 9, CHLOROPLASTIC-RELATED"/>
    <property type="match status" value="1"/>
</dbReference>